<reference evidence="2" key="1">
    <citation type="journal article" date="2019" name="Int. J. Syst. Evol. Microbiol.">
        <title>The Global Catalogue of Microorganisms (GCM) 10K type strain sequencing project: providing services to taxonomists for standard genome sequencing and annotation.</title>
        <authorList>
            <consortium name="The Broad Institute Genomics Platform"/>
            <consortium name="The Broad Institute Genome Sequencing Center for Infectious Disease"/>
            <person name="Wu L."/>
            <person name="Ma J."/>
        </authorList>
    </citation>
    <scope>NUCLEOTIDE SEQUENCE [LARGE SCALE GENOMIC DNA]</scope>
    <source>
        <strain evidence="2">CCM 4481</strain>
    </source>
</reference>
<sequence length="232" mass="25232">MSNESVLVRRQLRRALALPRRRHPSYLVTMTDQGKWLHAPSSDFLFAYIENDWPKDVVADVTKAFETALGMSSAIKAAVKNTSGQEVVNGLYLLDQAAMTTAMNSIDGMAETTADQNTQQGSGTAASINGEFFAAVLGGLSGDVAPMLTYLTTEMGDVQAQTKQSTVTENFGTIIGMISVMPVLNVVVTSFQYVYSTSEVSTWFVSVPCGSVEHQSYDYSYTVVNYNYVAPK</sequence>
<name>A0ABV9C235_9GAMM</name>
<accession>A0ABV9C235</accession>
<dbReference type="Proteomes" id="UP001595961">
    <property type="component" value="Unassembled WGS sequence"/>
</dbReference>
<dbReference type="EMBL" id="JBHSGA010000017">
    <property type="protein sequence ID" value="MFC4526885.1"/>
    <property type="molecule type" value="Genomic_DNA"/>
</dbReference>
<proteinExistence type="predicted"/>
<evidence type="ECO:0000313" key="1">
    <source>
        <dbReference type="EMBL" id="MFC4526885.1"/>
    </source>
</evidence>
<evidence type="ECO:0000313" key="2">
    <source>
        <dbReference type="Proteomes" id="UP001595961"/>
    </source>
</evidence>
<dbReference type="RefSeq" id="WP_266148786.1">
    <property type="nucleotide sequence ID" value="NZ_CP064028.1"/>
</dbReference>
<protein>
    <submittedName>
        <fullName evidence="1">Uncharacterized protein</fullName>
    </submittedName>
</protein>
<organism evidence="1 2">
    <name type="scientific">Dyella halodurans</name>
    <dbReference type="NCBI Taxonomy" id="1920171"/>
    <lineage>
        <taxon>Bacteria</taxon>
        <taxon>Pseudomonadati</taxon>
        <taxon>Pseudomonadota</taxon>
        <taxon>Gammaproteobacteria</taxon>
        <taxon>Lysobacterales</taxon>
        <taxon>Rhodanobacteraceae</taxon>
        <taxon>Dyella</taxon>
    </lineage>
</organism>
<comment type="caution">
    <text evidence="1">The sequence shown here is derived from an EMBL/GenBank/DDBJ whole genome shotgun (WGS) entry which is preliminary data.</text>
</comment>
<keyword evidence="2" id="KW-1185">Reference proteome</keyword>
<gene>
    <name evidence="1" type="ORF">ACFO5W_09620</name>
</gene>